<gene>
    <name evidence="14" type="ORF">SAMN02745161_3142</name>
</gene>
<dbReference type="PANTHER" id="PTHR32089:SF112">
    <property type="entry name" value="LYSOZYME-LIKE PROTEIN-RELATED"/>
    <property type="match status" value="1"/>
</dbReference>
<dbReference type="PRINTS" id="PR00260">
    <property type="entry name" value="CHEMTRNSDUCR"/>
</dbReference>
<evidence type="ECO:0000256" key="8">
    <source>
        <dbReference type="ARBA" id="ARBA00029447"/>
    </source>
</evidence>
<evidence type="ECO:0000256" key="4">
    <source>
        <dbReference type="ARBA" id="ARBA00022692"/>
    </source>
</evidence>
<keyword evidence="7 9" id="KW-0807">Transducer</keyword>
<keyword evidence="15" id="KW-1185">Reference proteome</keyword>
<dbReference type="Pfam" id="PF08448">
    <property type="entry name" value="PAS_4"/>
    <property type="match status" value="1"/>
</dbReference>
<proteinExistence type="inferred from homology"/>
<dbReference type="SUPFAM" id="SSF55785">
    <property type="entry name" value="PYP-like sensor domain (PAS domain)"/>
    <property type="match status" value="1"/>
</dbReference>
<dbReference type="AlphaFoldDB" id="A0A1N6J4H9"/>
<evidence type="ECO:0000256" key="5">
    <source>
        <dbReference type="ARBA" id="ARBA00022989"/>
    </source>
</evidence>
<dbReference type="GO" id="GO:0004888">
    <property type="term" value="F:transmembrane signaling receptor activity"/>
    <property type="evidence" value="ECO:0007669"/>
    <property type="project" value="InterPro"/>
</dbReference>
<evidence type="ECO:0000256" key="2">
    <source>
        <dbReference type="ARBA" id="ARBA00022475"/>
    </source>
</evidence>
<keyword evidence="10" id="KW-0175">Coiled coil</keyword>
<accession>A0A1N6J4H9</accession>
<comment type="similarity">
    <text evidence="8">Belongs to the methyl-accepting chemotaxis (MCP) protein family.</text>
</comment>
<dbReference type="InterPro" id="IPR035965">
    <property type="entry name" value="PAS-like_dom_sf"/>
</dbReference>
<dbReference type="Gene3D" id="6.10.340.10">
    <property type="match status" value="1"/>
</dbReference>
<evidence type="ECO:0000256" key="6">
    <source>
        <dbReference type="ARBA" id="ARBA00023136"/>
    </source>
</evidence>
<dbReference type="Proteomes" id="UP000184694">
    <property type="component" value="Unassembled WGS sequence"/>
</dbReference>
<evidence type="ECO:0000256" key="9">
    <source>
        <dbReference type="PROSITE-ProRule" id="PRU00284"/>
    </source>
</evidence>
<evidence type="ECO:0000259" key="12">
    <source>
        <dbReference type="PROSITE" id="PS50111"/>
    </source>
</evidence>
<evidence type="ECO:0000256" key="3">
    <source>
        <dbReference type="ARBA" id="ARBA00022500"/>
    </source>
</evidence>
<dbReference type="SUPFAM" id="SSF58104">
    <property type="entry name" value="Methyl-accepting chemotaxis protein (MCP) signaling domain"/>
    <property type="match status" value="1"/>
</dbReference>
<feature type="domain" description="HAMP" evidence="13">
    <location>
        <begin position="596"/>
        <end position="648"/>
    </location>
</feature>
<feature type="transmembrane region" description="Helical" evidence="11">
    <location>
        <begin position="576"/>
        <end position="595"/>
    </location>
</feature>
<dbReference type="Gene3D" id="3.30.450.20">
    <property type="entry name" value="PAS domain"/>
    <property type="match status" value="2"/>
</dbReference>
<keyword evidence="5 11" id="KW-1133">Transmembrane helix</keyword>
<dbReference type="PANTHER" id="PTHR32089">
    <property type="entry name" value="METHYL-ACCEPTING CHEMOTAXIS PROTEIN MCPB"/>
    <property type="match status" value="1"/>
</dbReference>
<evidence type="ECO:0000313" key="15">
    <source>
        <dbReference type="Proteomes" id="UP000184694"/>
    </source>
</evidence>
<evidence type="ECO:0000256" key="1">
    <source>
        <dbReference type="ARBA" id="ARBA00004651"/>
    </source>
</evidence>
<evidence type="ECO:0000256" key="7">
    <source>
        <dbReference type="ARBA" id="ARBA00023224"/>
    </source>
</evidence>
<keyword evidence="2" id="KW-1003">Cell membrane</keyword>
<dbReference type="InterPro" id="IPR033479">
    <property type="entry name" value="dCache_1"/>
</dbReference>
<dbReference type="PROSITE" id="PS50111">
    <property type="entry name" value="CHEMOTAXIS_TRANSDUC_2"/>
    <property type="match status" value="1"/>
</dbReference>
<keyword evidence="3" id="KW-0145">Chemotaxis</keyword>
<dbReference type="InterPro" id="IPR003660">
    <property type="entry name" value="HAMP_dom"/>
</dbReference>
<dbReference type="GO" id="GO:0006935">
    <property type="term" value="P:chemotaxis"/>
    <property type="evidence" value="ECO:0007669"/>
    <property type="project" value="UniProtKB-KW"/>
</dbReference>
<evidence type="ECO:0000259" key="13">
    <source>
        <dbReference type="PROSITE" id="PS50885"/>
    </source>
</evidence>
<feature type="domain" description="Methyl-accepting transducer" evidence="12">
    <location>
        <begin position="817"/>
        <end position="1053"/>
    </location>
</feature>
<feature type="coiled-coil region" evidence="10">
    <location>
        <begin position="983"/>
        <end position="1010"/>
    </location>
</feature>
<reference evidence="15" key="1">
    <citation type="submission" date="2016-11" db="EMBL/GenBank/DDBJ databases">
        <authorList>
            <person name="Varghese N."/>
            <person name="Submissions S."/>
        </authorList>
    </citation>
    <scope>NUCLEOTIDE SEQUENCE [LARGE SCALE GENOMIC DNA]</scope>
    <source>
        <strain evidence="15">DSM 17456</strain>
    </source>
</reference>
<name>A0A1N6J4H9_9BACT</name>
<dbReference type="CDD" id="cd11386">
    <property type="entry name" value="MCP_signal"/>
    <property type="match status" value="1"/>
</dbReference>
<dbReference type="STRING" id="1121457.SAMN02745161_3142"/>
<dbReference type="GO" id="GO:0005886">
    <property type="term" value="C:plasma membrane"/>
    <property type="evidence" value="ECO:0007669"/>
    <property type="project" value="UniProtKB-SubCell"/>
</dbReference>
<dbReference type="CDD" id="cd06225">
    <property type="entry name" value="HAMP"/>
    <property type="match status" value="1"/>
</dbReference>
<dbReference type="Pfam" id="PF00015">
    <property type="entry name" value="MCPsignal"/>
    <property type="match status" value="1"/>
</dbReference>
<dbReference type="GO" id="GO:0007165">
    <property type="term" value="P:signal transduction"/>
    <property type="evidence" value="ECO:0007669"/>
    <property type="project" value="UniProtKB-KW"/>
</dbReference>
<keyword evidence="6 11" id="KW-0472">Membrane</keyword>
<dbReference type="Pfam" id="PF02743">
    <property type="entry name" value="dCache_1"/>
    <property type="match status" value="1"/>
</dbReference>
<dbReference type="EMBL" id="FSRG01000008">
    <property type="protein sequence ID" value="SIO39109.1"/>
    <property type="molecule type" value="Genomic_DNA"/>
</dbReference>
<dbReference type="SMART" id="SM00283">
    <property type="entry name" value="MA"/>
    <property type="match status" value="1"/>
</dbReference>
<dbReference type="RefSeq" id="WP_175566052.1">
    <property type="nucleotide sequence ID" value="NZ_FSRG01000008.1"/>
</dbReference>
<evidence type="ECO:0000313" key="14">
    <source>
        <dbReference type="EMBL" id="SIO39109.1"/>
    </source>
</evidence>
<dbReference type="Gene3D" id="1.10.287.950">
    <property type="entry name" value="Methyl-accepting chemotaxis protein"/>
    <property type="match status" value="1"/>
</dbReference>
<dbReference type="Pfam" id="PF00672">
    <property type="entry name" value="HAMP"/>
    <property type="match status" value="1"/>
</dbReference>
<protein>
    <submittedName>
        <fullName evidence="14">Methyl-accepting chemotaxis sensory transducer with Pas/Pac sensor</fullName>
    </submittedName>
</protein>
<keyword evidence="4 11" id="KW-0812">Transmembrane</keyword>
<evidence type="ECO:0000256" key="10">
    <source>
        <dbReference type="SAM" id="Coils"/>
    </source>
</evidence>
<comment type="subcellular location">
    <subcellularLocation>
        <location evidence="1">Cell membrane</location>
        <topology evidence="1">Multi-pass membrane protein</topology>
    </subcellularLocation>
</comment>
<dbReference type="InterPro" id="IPR004090">
    <property type="entry name" value="Chemotax_Me-accpt_rcpt"/>
</dbReference>
<dbReference type="PROSITE" id="PS50885">
    <property type="entry name" value="HAMP"/>
    <property type="match status" value="1"/>
</dbReference>
<organism evidence="14 15">
    <name type="scientific">Halodesulfovibrio marinisediminis DSM 17456</name>
    <dbReference type="NCBI Taxonomy" id="1121457"/>
    <lineage>
        <taxon>Bacteria</taxon>
        <taxon>Pseudomonadati</taxon>
        <taxon>Thermodesulfobacteriota</taxon>
        <taxon>Desulfovibrionia</taxon>
        <taxon>Desulfovibrionales</taxon>
        <taxon>Desulfovibrionaceae</taxon>
        <taxon>Halodesulfovibrio</taxon>
    </lineage>
</organism>
<sequence>MKLLSNISMKPKLIGYFLAVGLLPLFVVGIISMNSASSALMHQAYSQLETVTESKKLEILDIQEEWKSSLRGLVGTVGHLKESAFEKMQIIERQRKKEIEAYFIEQTSILTMLGRDSDLNRITYEFTQLSRAGAKDSEAWRSLNSSSGWRMRNLCRKNGWADVLLISPEGQIVYSSKKHSDLGESLTTGRLKRTELAKAFKEISSKSHRIKFADFEVYTPAGERPVAFIITRLIDAQRGLSGYIAVAIPETAMNLIAQERTGLGTSGEVYFVSLEGRKPSLRSTLVTLGGGDFGIGTLVSTDYLQIAQETGKPVEGLFVDSFGTLCMVLLEPLNIAGVKWAVVVKINLEEVLANESDGGSSLFKDFAAESGFADLYLIQKDGYIFYSVQRESDYHTNIETGEFSNTKLGEVFRKVMETGQPVISDFAPYGPSNGLPYAFLAQPVVQDGEVQFVVGLQMPLDSINKIMKQRAGMGKTGQCYIVGSDNRMRSRTYLDPDNRNVAASFAGTVEKNGVDTEATRLALSGQSGTKEIIGYSGSIVLSAFSPLEFGSSTWALIAEIDQDEVTTPVALLKKNVWIVSLVIGGLVAIFAYLIAVSITKPLGRVVEFSKQIACGNFGVSLNIEQNDEIGQLASAVRAIPQTLHEVTGVVDSVSAAVSRGNLRERGDAGQFYGGYNEIIRNTNALCDVFVEFLDAMPMVLMSVDTNSNILFMNQFGEHVGAGVVPQDAAGNKCFDVLHSTDCRTERCVCNRTIESRVKESSEADLVIDGEGSHASFSAIPICVENEVVGALKIIVDQTEITKAQNKMRELAESAVDISSQLSSAAEELSAQIEQSSKGADIQRERASQTATSMDQMNATVLEVAQNASHAAENSEQTRVTAQNGASAVQDVLETIGAVNAISHQLTISMEELTAQVTSIGEVMDVINDIADQTNLLALNAAIEAARAGDAGRGFAVVADEVRKLAENTMSATDRVGTAIKSIQKVTQQNMDEAQRTVEAVERSSAQAQRSGELLSSILLYANDSADQVRVIATAAEEQSAAAEEVSRATDEINKISFETSQAMTQSASAVTELASLAERLNSLISEMR</sequence>
<dbReference type="InterPro" id="IPR004089">
    <property type="entry name" value="MCPsignal_dom"/>
</dbReference>
<evidence type="ECO:0000256" key="11">
    <source>
        <dbReference type="SAM" id="Phobius"/>
    </source>
</evidence>
<dbReference type="InterPro" id="IPR013656">
    <property type="entry name" value="PAS_4"/>
</dbReference>